<protein>
    <submittedName>
        <fullName evidence="3">S9 family peptidase</fullName>
    </submittedName>
</protein>
<feature type="non-terminal residue" evidence="3">
    <location>
        <position position="1"/>
    </location>
</feature>
<reference evidence="3" key="1">
    <citation type="submission" date="2020-06" db="EMBL/GenBank/DDBJ databases">
        <title>Legume-microbial interactions unlock mineral nutrients during tropical forest succession.</title>
        <authorList>
            <person name="Epihov D.Z."/>
        </authorList>
    </citation>
    <scope>NUCLEOTIDE SEQUENCE [LARGE SCALE GENOMIC DNA]</scope>
    <source>
        <strain evidence="3">Pan2503</strain>
    </source>
</reference>
<proteinExistence type="predicted"/>
<evidence type="ECO:0000259" key="2">
    <source>
        <dbReference type="Pfam" id="PF00326"/>
    </source>
</evidence>
<organism evidence="3 4">
    <name type="scientific">Candidatus Acidiferrum panamense</name>
    <dbReference type="NCBI Taxonomy" id="2741543"/>
    <lineage>
        <taxon>Bacteria</taxon>
        <taxon>Pseudomonadati</taxon>
        <taxon>Acidobacteriota</taxon>
        <taxon>Terriglobia</taxon>
        <taxon>Candidatus Acidiferrales</taxon>
        <taxon>Candidatus Acidiferrum</taxon>
    </lineage>
</organism>
<keyword evidence="4" id="KW-1185">Reference proteome</keyword>
<comment type="caution">
    <text evidence="3">The sequence shown here is derived from an EMBL/GenBank/DDBJ whole genome shotgun (WGS) entry which is preliminary data.</text>
</comment>
<evidence type="ECO:0000313" key="3">
    <source>
        <dbReference type="EMBL" id="MBA0088514.1"/>
    </source>
</evidence>
<accession>A0A7V8SZT9</accession>
<dbReference type="InterPro" id="IPR001375">
    <property type="entry name" value="Peptidase_S9_cat"/>
</dbReference>
<evidence type="ECO:0000313" key="4">
    <source>
        <dbReference type="Proteomes" id="UP000567293"/>
    </source>
</evidence>
<dbReference type="InterPro" id="IPR029058">
    <property type="entry name" value="AB_hydrolase_fold"/>
</dbReference>
<dbReference type="EMBL" id="JACDQQ010002536">
    <property type="protein sequence ID" value="MBA0088514.1"/>
    <property type="molecule type" value="Genomic_DNA"/>
</dbReference>
<dbReference type="Pfam" id="PF00326">
    <property type="entry name" value="Peptidase_S9"/>
    <property type="match status" value="1"/>
</dbReference>
<feature type="domain" description="Peptidase S9 prolyl oligopeptidase catalytic" evidence="2">
    <location>
        <begin position="37"/>
        <end position="242"/>
    </location>
</feature>
<dbReference type="AlphaFoldDB" id="A0A7V8SZT9"/>
<dbReference type="PANTHER" id="PTHR42776:SF27">
    <property type="entry name" value="DIPEPTIDYL PEPTIDASE FAMILY MEMBER 6"/>
    <property type="match status" value="1"/>
</dbReference>
<dbReference type="Proteomes" id="UP000567293">
    <property type="component" value="Unassembled WGS sequence"/>
</dbReference>
<gene>
    <name evidence="3" type="ORF">HRJ53_26305</name>
</gene>
<dbReference type="SUPFAM" id="SSF53474">
    <property type="entry name" value="alpha/beta-Hydrolases"/>
    <property type="match status" value="1"/>
</dbReference>
<evidence type="ECO:0000256" key="1">
    <source>
        <dbReference type="ARBA" id="ARBA00022801"/>
    </source>
</evidence>
<keyword evidence="1" id="KW-0378">Hydrolase</keyword>
<dbReference type="GO" id="GO:0004252">
    <property type="term" value="F:serine-type endopeptidase activity"/>
    <property type="evidence" value="ECO:0007669"/>
    <property type="project" value="TreeGrafter"/>
</dbReference>
<sequence>KRKIQGWIVHPPDFDASKKYPLILEIHGGPFADYGDRFDFEKQAWASMGYVVLYANPRGSTSYGEEFANLIHHAYPGDDFDDLNSGVDAVVAKGYIDTNNLFVTGGSGGGVLTCWTIEHTDRFRAAASLYPVINWYSFVLTSDIPWVAQYWFPGNPWDNTDQYMQRSLTNLVGKIKTPTMVMTGEADYRTPISEAEQFYEALKLLNIEALLVRVPEEPHGIGRRPSHHIAKMLYVAGWFEQHKAK</sequence>
<dbReference type="GO" id="GO:0006508">
    <property type="term" value="P:proteolysis"/>
    <property type="evidence" value="ECO:0007669"/>
    <property type="project" value="InterPro"/>
</dbReference>
<dbReference type="Gene3D" id="3.40.50.1820">
    <property type="entry name" value="alpha/beta hydrolase"/>
    <property type="match status" value="1"/>
</dbReference>
<dbReference type="PANTHER" id="PTHR42776">
    <property type="entry name" value="SERINE PEPTIDASE S9 FAMILY MEMBER"/>
    <property type="match status" value="1"/>
</dbReference>
<name>A0A7V8SZT9_9BACT</name>